<dbReference type="Gene3D" id="2.60.40.1120">
    <property type="entry name" value="Carboxypeptidase-like, regulatory domain"/>
    <property type="match status" value="1"/>
</dbReference>
<evidence type="ECO:0000256" key="10">
    <source>
        <dbReference type="PROSITE-ProRule" id="PRU01360"/>
    </source>
</evidence>
<dbReference type="RefSeq" id="WP_106543835.1">
    <property type="nucleotide sequence ID" value="NZ_BLAU01000001.1"/>
</dbReference>
<name>A0A2P8C653_9BACT</name>
<keyword evidence="9 10" id="KW-0998">Cell outer membrane</keyword>
<keyword evidence="4" id="KW-0410">Iron transport</keyword>
<organism evidence="13 14">
    <name type="scientific">Prolixibacter denitrificans</name>
    <dbReference type="NCBI Taxonomy" id="1541063"/>
    <lineage>
        <taxon>Bacteria</taxon>
        <taxon>Pseudomonadati</taxon>
        <taxon>Bacteroidota</taxon>
        <taxon>Bacteroidia</taxon>
        <taxon>Marinilabiliales</taxon>
        <taxon>Prolixibacteraceae</taxon>
        <taxon>Prolixibacter</taxon>
    </lineage>
</organism>
<evidence type="ECO:0000256" key="11">
    <source>
        <dbReference type="RuleBase" id="RU003357"/>
    </source>
</evidence>
<dbReference type="PROSITE" id="PS52016">
    <property type="entry name" value="TONB_DEPENDENT_REC_3"/>
    <property type="match status" value="1"/>
</dbReference>
<evidence type="ECO:0000256" key="6">
    <source>
        <dbReference type="ARBA" id="ARBA00023004"/>
    </source>
</evidence>
<keyword evidence="2 10" id="KW-0813">Transport</keyword>
<comment type="subcellular location">
    <subcellularLocation>
        <location evidence="1 10">Cell outer membrane</location>
        <topology evidence="1 10">Multi-pass membrane protein</topology>
    </subcellularLocation>
</comment>
<gene>
    <name evidence="13" type="ORF">CLV93_11614</name>
</gene>
<feature type="domain" description="Secretin/TonB short N-terminal" evidence="12">
    <location>
        <begin position="68"/>
        <end position="119"/>
    </location>
</feature>
<dbReference type="Pfam" id="PF13715">
    <property type="entry name" value="CarbopepD_reg_2"/>
    <property type="match status" value="1"/>
</dbReference>
<dbReference type="Pfam" id="PF00593">
    <property type="entry name" value="TonB_dep_Rec_b-barrel"/>
    <property type="match status" value="1"/>
</dbReference>
<keyword evidence="8 10" id="KW-0472">Membrane</keyword>
<evidence type="ECO:0000256" key="3">
    <source>
        <dbReference type="ARBA" id="ARBA00022452"/>
    </source>
</evidence>
<dbReference type="InterPro" id="IPR000531">
    <property type="entry name" value="Beta-barrel_TonB"/>
</dbReference>
<dbReference type="FunFam" id="2.170.130.10:FF:000008">
    <property type="entry name" value="SusC/RagA family TonB-linked outer membrane protein"/>
    <property type="match status" value="1"/>
</dbReference>
<evidence type="ECO:0000256" key="9">
    <source>
        <dbReference type="ARBA" id="ARBA00023237"/>
    </source>
</evidence>
<dbReference type="InterPro" id="IPR039426">
    <property type="entry name" value="TonB-dep_rcpt-like"/>
</dbReference>
<dbReference type="InterPro" id="IPR037066">
    <property type="entry name" value="Plug_dom_sf"/>
</dbReference>
<dbReference type="SUPFAM" id="SSF56935">
    <property type="entry name" value="Porins"/>
    <property type="match status" value="1"/>
</dbReference>
<keyword evidence="3 10" id="KW-1134">Transmembrane beta strand</keyword>
<keyword evidence="5 10" id="KW-0812">Transmembrane</keyword>
<dbReference type="Gene3D" id="2.40.170.20">
    <property type="entry name" value="TonB-dependent receptor, beta-barrel domain"/>
    <property type="match status" value="1"/>
</dbReference>
<dbReference type="InterPro" id="IPR012910">
    <property type="entry name" value="Plug_dom"/>
</dbReference>
<dbReference type="Gene3D" id="2.170.130.10">
    <property type="entry name" value="TonB-dependent receptor, plug domain"/>
    <property type="match status" value="1"/>
</dbReference>
<evidence type="ECO:0000256" key="4">
    <source>
        <dbReference type="ARBA" id="ARBA00022496"/>
    </source>
</evidence>
<evidence type="ECO:0000256" key="8">
    <source>
        <dbReference type="ARBA" id="ARBA00023136"/>
    </source>
</evidence>
<dbReference type="Pfam" id="PF07715">
    <property type="entry name" value="Plug"/>
    <property type="match status" value="1"/>
</dbReference>
<dbReference type="SMART" id="SM00965">
    <property type="entry name" value="STN"/>
    <property type="match status" value="1"/>
</dbReference>
<evidence type="ECO:0000256" key="1">
    <source>
        <dbReference type="ARBA" id="ARBA00004571"/>
    </source>
</evidence>
<sequence length="1129" mass="124870">MKKNRSIPAIHGRLRRILLGMGIAFAFLLLDFGNVTASVYSQETSVRVKVENATVEDVLKNIEEQTEFRFLYRSDLLRNIPAQNVNVEDARVEDILNKILVPYGFTYEIDDRTVIIKKADKPADVKKPATQQKQDIKGKVTDKEGKPIPGVSIVVKGTTMGTITDPDGNYTLSIPEKAQTLVFSFVGMEPQEVAIDGRSQIDITMKDSNVGLNEVVVVGYGTQRKEAVTGSVASIDGSKMREVASSNITQALQGRMPGVQMSQTSSKPGADMQIRIRGTRSLTADNNPLIVLDGIPFAGSISDISPSDIKSIDILKDASATAIYGSRGANGVILITTNKGRRGQKAQITYNGYYGLKSVFAKYPMMNGPELLALRQAAGQYSNGEDESNDVNTDWQSLLYRTAVVTNHDVGLSGGTDKGSYSFGAGYYHDEAVIPTQQYERFTLRGAVDQSVGKSFRFGFTTNNNYNVTDGSQVGLYGVLSMSPLASPYNQDGSWKRTVKMPLDENWVYSKAVLDSLKNQWLSQTKAFGSYNSLYGEVKIPKVEGLKYRVNLGLNFRMSNGGSYTGEGINSSNATTPSTASVSNSLTTNWTIENLLTYDRTFNEKHHVNVVGLYSAEQTKYNRSYMSAKDIPSDAFQYYNLGRAQGEITVDPNQQWYQKSGLESWMGRIMYSYDNRYMLTATIRSDASSRLAKGHQWHTYPAVSVGWNIKNESFMKDIRPIDMLKLRLGYGQTSNQAVQPYATLGLLNTRPYNFGSTDYATGYYVSQLPNPNLGWEYSETMNYGLDFSLWNGRLSGTVEYYVTNTKDILLSVNLPSTSGVSSYVGNIGQTQNKGLEFSLNGKILDNVNGWTWEAGINVSANRNKLVALASGQEKDEANWWFVGHPINVIYDYQKIGLWQQGDPYLDILEPGGNVGMIKVKYTGDYNADGTPTRAIGPDDRQIMSVDPDFEGGFNTRVAYKGFDLTGVGTFQHGGILISTLYSASGYLNMLSGRRNNVQVDYWTPDNTNATYPKPGGVTSGDNPKYGSTLGYFSASYLKIRSLSLGYNFDRNSSWLKYAGISKLRLYVTVQNPFVMFSPFHKMSGLDPETNSYGNENAAVPYSDNLKRLLTLGTNTPATRNYLFGINLTF</sequence>
<dbReference type="NCBIfam" id="TIGR04056">
    <property type="entry name" value="OMP_RagA_SusC"/>
    <property type="match status" value="1"/>
</dbReference>
<dbReference type="GO" id="GO:0009279">
    <property type="term" value="C:cell outer membrane"/>
    <property type="evidence" value="ECO:0007669"/>
    <property type="project" value="UniProtKB-SubCell"/>
</dbReference>
<keyword evidence="7 11" id="KW-0798">TonB box</keyword>
<reference evidence="13 14" key="1">
    <citation type="submission" date="2018-03" db="EMBL/GenBank/DDBJ databases">
        <title>Genomic Encyclopedia of Archaeal and Bacterial Type Strains, Phase II (KMG-II): from individual species to whole genera.</title>
        <authorList>
            <person name="Goeker M."/>
        </authorList>
    </citation>
    <scope>NUCLEOTIDE SEQUENCE [LARGE SCALE GENOMIC DNA]</scope>
    <source>
        <strain evidence="13 14">DSM 27267</strain>
    </source>
</reference>
<evidence type="ECO:0000256" key="5">
    <source>
        <dbReference type="ARBA" id="ARBA00022692"/>
    </source>
</evidence>
<dbReference type="EMBL" id="PYGC01000016">
    <property type="protein sequence ID" value="PSK80435.1"/>
    <property type="molecule type" value="Genomic_DNA"/>
</dbReference>
<dbReference type="Proteomes" id="UP000240621">
    <property type="component" value="Unassembled WGS sequence"/>
</dbReference>
<dbReference type="GO" id="GO:0006826">
    <property type="term" value="P:iron ion transport"/>
    <property type="evidence" value="ECO:0007669"/>
    <property type="project" value="UniProtKB-KW"/>
</dbReference>
<dbReference type="Pfam" id="PF07660">
    <property type="entry name" value="STN"/>
    <property type="match status" value="1"/>
</dbReference>
<dbReference type="SUPFAM" id="SSF49464">
    <property type="entry name" value="Carboxypeptidase regulatory domain-like"/>
    <property type="match status" value="1"/>
</dbReference>
<dbReference type="InterPro" id="IPR023997">
    <property type="entry name" value="TonB-dep_OMP_SusC/RagA_CS"/>
</dbReference>
<protein>
    <submittedName>
        <fullName evidence="13">TonB-linked SusC/RagA family outer membrane protein</fullName>
    </submittedName>
</protein>
<evidence type="ECO:0000256" key="7">
    <source>
        <dbReference type="ARBA" id="ARBA00023077"/>
    </source>
</evidence>
<keyword evidence="4" id="KW-0406">Ion transport</keyword>
<comment type="similarity">
    <text evidence="10 11">Belongs to the TonB-dependent receptor family.</text>
</comment>
<dbReference type="InterPro" id="IPR008969">
    <property type="entry name" value="CarboxyPept-like_regulatory"/>
</dbReference>
<dbReference type="Gene3D" id="3.55.50.30">
    <property type="match status" value="1"/>
</dbReference>
<dbReference type="FunFam" id="2.60.40.1120:FF:000003">
    <property type="entry name" value="Outer membrane protein Omp121"/>
    <property type="match status" value="1"/>
</dbReference>
<evidence type="ECO:0000259" key="12">
    <source>
        <dbReference type="SMART" id="SM00965"/>
    </source>
</evidence>
<keyword evidence="6" id="KW-0408">Iron</keyword>
<dbReference type="AlphaFoldDB" id="A0A2P8C653"/>
<accession>A0A2P8C653</accession>
<evidence type="ECO:0000256" key="2">
    <source>
        <dbReference type="ARBA" id="ARBA00022448"/>
    </source>
</evidence>
<comment type="caution">
    <text evidence="13">The sequence shown here is derived from an EMBL/GenBank/DDBJ whole genome shotgun (WGS) entry which is preliminary data.</text>
</comment>
<dbReference type="InterPro" id="IPR023996">
    <property type="entry name" value="TonB-dep_OMP_SusC/RagA"/>
</dbReference>
<dbReference type="InterPro" id="IPR011662">
    <property type="entry name" value="Secretin/TonB_short_N"/>
</dbReference>
<dbReference type="InterPro" id="IPR036942">
    <property type="entry name" value="Beta-barrel_TonB_sf"/>
</dbReference>
<dbReference type="NCBIfam" id="TIGR04057">
    <property type="entry name" value="SusC_RagA_signa"/>
    <property type="match status" value="1"/>
</dbReference>
<proteinExistence type="inferred from homology"/>
<evidence type="ECO:0000313" key="14">
    <source>
        <dbReference type="Proteomes" id="UP000240621"/>
    </source>
</evidence>
<evidence type="ECO:0000313" key="13">
    <source>
        <dbReference type="EMBL" id="PSK80435.1"/>
    </source>
</evidence>